<dbReference type="AlphaFoldDB" id="A0A401SVI4"/>
<dbReference type="InterPro" id="IPR015943">
    <property type="entry name" value="WD40/YVTN_repeat-like_dom_sf"/>
</dbReference>
<dbReference type="Gene3D" id="2.130.10.10">
    <property type="entry name" value="YVTN repeat-like/Quinoprotein amine dehydrogenase"/>
    <property type="match status" value="1"/>
</dbReference>
<proteinExistence type="predicted"/>
<sequence>MLSYNQKHLQIPTPSEHNWIEDHRDDYYLKDPDQWLDELPQPFRMIDKLIGHIIDNAWENIEKREAEREAENLKIKPPTREATEEVQLPGNLNCFANIVDGKNIFAGMSEGVAILNQEDHTIKSLWRMEGVEIIALQVRHVGGQLYLLAARDDMGVARLLFSYGDLTSLVKVFNAFDNVSEKVICSKFEISESGDYAGLTLEGKGEYWLEVYRLQKDNWAQELDQFEKLMTLNGQTGQFNQPNIQDIKLSPTVLVMKQRYKQITDYIWKNPFDALQKLDDSNIIGTGQNHVISTQQWIEEKKIFEEMYESYLSKDTTEESEEKQSQATFHFINLGRILPVGLEQKTQAGIPNALCLWWNGSHILFHYVLKIPVGKEKIELEPKADIVWPNASPITCSTVKVCASLLVVALVDGTVTIWDLYLGIPISVLTVSTDSIIQTLHFLESDFCVPFGLSDEYRKVQILITCKNGEAYLATATKHTEGRIFTLRERNEEPGNTISGVALVPKLSKFLLIFTTGTIALFDFTGKDVLCHFILPFPYVTASPWEPVFAFDRDGNFLFIKGLKTMNEDSPNRNENRSLLFAFSLLFVFPRDRCTKEKELIQPPSQNTWEVRCEHFLQDRLNSLKSRNEEMTRCWNQLQHHAKLVSERRQAK</sequence>
<dbReference type="OrthoDB" id="547231at2759"/>
<dbReference type="PANTHER" id="PTHR12219:SF17">
    <property type="entry name" value="WD REPEAT-CONTAINING PROTEIN 93"/>
    <property type="match status" value="1"/>
</dbReference>
<dbReference type="Proteomes" id="UP000287033">
    <property type="component" value="Unassembled WGS sequence"/>
</dbReference>
<dbReference type="EMBL" id="BEZZ01000592">
    <property type="protein sequence ID" value="GCC34383.1"/>
    <property type="molecule type" value="Genomic_DNA"/>
</dbReference>
<protein>
    <recommendedName>
        <fullName evidence="3">WD repeat-containing protein 93</fullName>
    </recommendedName>
</protein>
<dbReference type="STRING" id="137246.A0A401SVI4"/>
<organism evidence="1 2">
    <name type="scientific">Chiloscyllium punctatum</name>
    <name type="common">Brownbanded bambooshark</name>
    <name type="synonym">Hemiscyllium punctatum</name>
    <dbReference type="NCBI Taxonomy" id="137246"/>
    <lineage>
        <taxon>Eukaryota</taxon>
        <taxon>Metazoa</taxon>
        <taxon>Chordata</taxon>
        <taxon>Craniata</taxon>
        <taxon>Vertebrata</taxon>
        <taxon>Chondrichthyes</taxon>
        <taxon>Elasmobranchii</taxon>
        <taxon>Galeomorphii</taxon>
        <taxon>Galeoidea</taxon>
        <taxon>Orectolobiformes</taxon>
        <taxon>Hemiscylliidae</taxon>
        <taxon>Chiloscyllium</taxon>
    </lineage>
</organism>
<dbReference type="PANTHER" id="PTHR12219">
    <property type="entry name" value="NADH-UBIQUINONE OXIDOREDUCTASE"/>
    <property type="match status" value="1"/>
</dbReference>
<gene>
    <name evidence="1" type="ORF">chiPu_0012856</name>
</gene>
<dbReference type="Pfam" id="PF21030">
    <property type="entry name" value="WDR93"/>
    <property type="match status" value="1"/>
</dbReference>
<evidence type="ECO:0000313" key="1">
    <source>
        <dbReference type="EMBL" id="GCC34383.1"/>
    </source>
</evidence>
<accession>A0A401SVI4</accession>
<dbReference type="InterPro" id="IPR049547">
    <property type="entry name" value="WDR93_beta-prop"/>
</dbReference>
<comment type="caution">
    <text evidence="1">The sequence shown here is derived from an EMBL/GenBank/DDBJ whole genome shotgun (WGS) entry which is preliminary data.</text>
</comment>
<dbReference type="InterPro" id="IPR036322">
    <property type="entry name" value="WD40_repeat_dom_sf"/>
</dbReference>
<dbReference type="GO" id="GO:0022900">
    <property type="term" value="P:electron transport chain"/>
    <property type="evidence" value="ECO:0007669"/>
    <property type="project" value="InterPro"/>
</dbReference>
<reference evidence="1 2" key="1">
    <citation type="journal article" date="2018" name="Nat. Ecol. Evol.">
        <title>Shark genomes provide insights into elasmobranch evolution and the origin of vertebrates.</title>
        <authorList>
            <person name="Hara Y"/>
            <person name="Yamaguchi K"/>
            <person name="Onimaru K"/>
            <person name="Kadota M"/>
            <person name="Koyanagi M"/>
            <person name="Keeley SD"/>
            <person name="Tatsumi K"/>
            <person name="Tanaka K"/>
            <person name="Motone F"/>
            <person name="Kageyama Y"/>
            <person name="Nozu R"/>
            <person name="Adachi N"/>
            <person name="Nishimura O"/>
            <person name="Nakagawa R"/>
            <person name="Tanegashima C"/>
            <person name="Kiyatake I"/>
            <person name="Matsumoto R"/>
            <person name="Murakumo K"/>
            <person name="Nishida K"/>
            <person name="Terakita A"/>
            <person name="Kuratani S"/>
            <person name="Sato K"/>
            <person name="Hyodo S Kuraku.S."/>
        </authorList>
    </citation>
    <scope>NUCLEOTIDE SEQUENCE [LARGE SCALE GENOMIC DNA]</scope>
</reference>
<dbReference type="SUPFAM" id="SSF50978">
    <property type="entry name" value="WD40 repeat-like"/>
    <property type="match status" value="1"/>
</dbReference>
<keyword evidence="2" id="KW-1185">Reference proteome</keyword>
<dbReference type="InterPro" id="IPR006885">
    <property type="entry name" value="NADH_UbQ_FeS_4_mit-like"/>
</dbReference>
<evidence type="ECO:0008006" key="3">
    <source>
        <dbReference type="Google" id="ProtNLM"/>
    </source>
</evidence>
<dbReference type="OMA" id="YSHETES"/>
<evidence type="ECO:0000313" key="2">
    <source>
        <dbReference type="Proteomes" id="UP000287033"/>
    </source>
</evidence>
<name>A0A401SVI4_CHIPU</name>